<dbReference type="InterPro" id="IPR036864">
    <property type="entry name" value="Zn2-C6_fun-type_DNA-bd_sf"/>
</dbReference>
<dbReference type="GO" id="GO:0003677">
    <property type="term" value="F:DNA binding"/>
    <property type="evidence" value="ECO:0007669"/>
    <property type="project" value="UniProtKB-KW"/>
</dbReference>
<dbReference type="InterPro" id="IPR001138">
    <property type="entry name" value="Zn2Cys6_DnaBD"/>
</dbReference>
<dbReference type="InterPro" id="IPR053175">
    <property type="entry name" value="DHMBA_Reg_Transcription_Factor"/>
</dbReference>
<reference evidence="6" key="1">
    <citation type="submission" date="2007-10" db="EMBL/GenBank/DDBJ databases">
        <authorList>
            <person name="Zhao H."/>
            <person name="Waite J.H."/>
        </authorList>
    </citation>
    <scope>NUCLEOTIDE SEQUENCE</scope>
    <source>
        <strain evidence="6">ATCC 10500</strain>
    </source>
</reference>
<evidence type="ECO:0000256" key="2">
    <source>
        <dbReference type="ARBA" id="ARBA00023125"/>
    </source>
</evidence>
<keyword evidence="7" id="KW-1185">Reference proteome</keyword>
<dbReference type="SMART" id="SM00066">
    <property type="entry name" value="GAL4"/>
    <property type="match status" value="1"/>
</dbReference>
<dbReference type="Pfam" id="PF00172">
    <property type="entry name" value="Zn_clus"/>
    <property type="match status" value="1"/>
</dbReference>
<feature type="domain" description="Zn(2)-C6 fungal-type" evidence="5">
    <location>
        <begin position="7"/>
        <end position="35"/>
    </location>
</feature>
<dbReference type="VEuPathDB" id="FungiDB:TSTA_043350"/>
<keyword evidence="3" id="KW-0804">Transcription</keyword>
<dbReference type="GO" id="GO:0008270">
    <property type="term" value="F:zinc ion binding"/>
    <property type="evidence" value="ECO:0007669"/>
    <property type="project" value="InterPro"/>
</dbReference>
<keyword evidence="4" id="KW-0539">Nucleus</keyword>
<dbReference type="InParanoid" id="B8MK43"/>
<dbReference type="RefSeq" id="XP_002484814.1">
    <property type="nucleotide sequence ID" value="XM_002484769.1"/>
</dbReference>
<reference evidence="7" key="2">
    <citation type="journal article" date="2015" name="Genome Announc.">
        <title>Genome sequence of the AIDS-associated pathogen Penicillium marneffei (ATCC18224) and its near taxonomic relative Talaromyces stipitatus (ATCC10500).</title>
        <authorList>
            <person name="Nierman W.C."/>
            <person name="Fedorova-Abrams N.D."/>
            <person name="Andrianopoulos A."/>
        </authorList>
    </citation>
    <scope>NUCLEOTIDE SEQUENCE [LARGE SCALE GENOMIC DNA]</scope>
    <source>
        <strain evidence="7">ATCC 10500 / CBS 375.48 / QM 6759 / NRRL 1006</strain>
    </source>
</reference>
<dbReference type="Proteomes" id="UP000001745">
    <property type="component" value="Unassembled WGS sequence"/>
</dbReference>
<dbReference type="EMBL" id="EQ962657">
    <property type="protein sequence ID" value="EED14860.1"/>
    <property type="molecule type" value="Genomic_DNA"/>
</dbReference>
<protein>
    <submittedName>
        <fullName evidence="6">C6 transcription factor, putative</fullName>
    </submittedName>
</protein>
<proteinExistence type="predicted"/>
<dbReference type="GeneID" id="8104977"/>
<dbReference type="PROSITE" id="PS50048">
    <property type="entry name" value="ZN2_CY6_FUNGAL_2"/>
    <property type="match status" value="1"/>
</dbReference>
<organism evidence="6 7">
    <name type="scientific">Talaromyces stipitatus (strain ATCC 10500 / CBS 375.48 / QM 6759 / NRRL 1006)</name>
    <name type="common">Penicillium stipitatum</name>
    <dbReference type="NCBI Taxonomy" id="441959"/>
    <lineage>
        <taxon>Eukaryota</taxon>
        <taxon>Fungi</taxon>
        <taxon>Dikarya</taxon>
        <taxon>Ascomycota</taxon>
        <taxon>Pezizomycotina</taxon>
        <taxon>Eurotiomycetes</taxon>
        <taxon>Eurotiomycetidae</taxon>
        <taxon>Eurotiales</taxon>
        <taxon>Trichocomaceae</taxon>
        <taxon>Talaromyces</taxon>
        <taxon>Talaromyces sect. Talaromyces</taxon>
    </lineage>
</organism>
<evidence type="ECO:0000256" key="3">
    <source>
        <dbReference type="ARBA" id="ARBA00023163"/>
    </source>
</evidence>
<evidence type="ECO:0000313" key="6">
    <source>
        <dbReference type="EMBL" id="EED14860.1"/>
    </source>
</evidence>
<evidence type="ECO:0000313" key="7">
    <source>
        <dbReference type="Proteomes" id="UP000001745"/>
    </source>
</evidence>
<keyword evidence="2" id="KW-0238">DNA-binding</keyword>
<dbReference type="PANTHER" id="PTHR38791">
    <property type="entry name" value="ZN(II)2CYS6 TRANSCRIPTION FACTOR (EUROFUNG)-RELATED-RELATED"/>
    <property type="match status" value="1"/>
</dbReference>
<keyword evidence="1" id="KW-0805">Transcription regulation</keyword>
<dbReference type="PANTHER" id="PTHR38791:SF1">
    <property type="entry name" value="TRANSCRIPTION FACTOR, PUTATIVE-RELATED"/>
    <property type="match status" value="1"/>
</dbReference>
<dbReference type="RefSeq" id="XP_002484813.1">
    <property type="nucleotide sequence ID" value="XM_002484768.1"/>
</dbReference>
<evidence type="ECO:0000259" key="5">
    <source>
        <dbReference type="PROSITE" id="PS50048"/>
    </source>
</evidence>
<dbReference type="eggNOG" id="ENOG502SV7J">
    <property type="taxonomic scope" value="Eukaryota"/>
</dbReference>
<dbReference type="CDD" id="cd00067">
    <property type="entry name" value="GAL4"/>
    <property type="match status" value="1"/>
</dbReference>
<gene>
    <name evidence="6" type="ORF">TSTA_043350</name>
</gene>
<dbReference type="AlphaFoldDB" id="B8MK43"/>
<dbReference type="EMBL" id="EQ962657">
    <property type="protein sequence ID" value="EED14861.1"/>
    <property type="molecule type" value="Genomic_DNA"/>
</dbReference>
<dbReference type="HOGENOM" id="CLU_621393_0_0_1"/>
<evidence type="ECO:0000256" key="4">
    <source>
        <dbReference type="ARBA" id="ARBA00023242"/>
    </source>
</evidence>
<sequence length="441" mass="49608">MPSPSKQCHSCRRSRLRCDGGQPTCLNCDSRGVECLGYGSQPFLWVRPRSSVSASAKSNYESSIISPAIKKKGRPRLVLMQRSEGIERDRGSNCQLDLMDKQTESSSVEVVPALSSLLPAGYADALSTLEVLVYFRSQPYYVLAACVSAVSSSTDDAIDFTARCLNKFTHPLVKTIYKHHHQVIKGLGMLVDDEDLRFSDITFGLIADLMLFGCRYIKLLTTTRSALGSRVVSQLHYIEYLPQIHRNGLDAGFPSQMHFLKPSYAPTFLDLTLNAFQTKFGLTLVLDRDSSSPWVKDFQWTFSSCNPRQVIHSWYTYANCSLLMYFSVSRRFGNSYPGHFSSPEWSAPTRIRILWMMGESFAESLCRVSYIQGDISMLDVVSSLQCIWKMNSGMIVNIIDYVSNNKLMCYNRRADGGTFSRCRDVMGRESSNARIACAVHI</sequence>
<accession>B8MK43</accession>
<dbReference type="GO" id="GO:0000981">
    <property type="term" value="F:DNA-binding transcription factor activity, RNA polymerase II-specific"/>
    <property type="evidence" value="ECO:0007669"/>
    <property type="project" value="InterPro"/>
</dbReference>
<evidence type="ECO:0000256" key="1">
    <source>
        <dbReference type="ARBA" id="ARBA00023015"/>
    </source>
</evidence>
<dbReference type="Gene3D" id="4.10.240.10">
    <property type="entry name" value="Zn(2)-C6 fungal-type DNA-binding domain"/>
    <property type="match status" value="1"/>
</dbReference>
<name>B8MK43_TALSN</name>
<dbReference type="SUPFAM" id="SSF57701">
    <property type="entry name" value="Zn2/Cys6 DNA-binding domain"/>
    <property type="match status" value="1"/>
</dbReference>
<dbReference type="OrthoDB" id="19261at2759"/>